<feature type="signal peptide" evidence="1">
    <location>
        <begin position="1"/>
        <end position="27"/>
    </location>
</feature>
<reference evidence="3 4" key="1">
    <citation type="submission" date="2018-07" db="EMBL/GenBank/DDBJ databases">
        <title>Lottiidibacillus patelloidae gen. nov., sp. nov., isolated from the intestinal tract of a marine limpet and the reclassification of B. taeanensis BH030017T, B. algicola KMM 3737T and B. hwajinpoensis SW-72T as genus Lottiidibacillus.</title>
        <authorList>
            <person name="Liu R."/>
            <person name="Huang Z."/>
        </authorList>
    </citation>
    <scope>NUCLEOTIDE SEQUENCE [LARGE SCALE GENOMIC DNA]</scope>
    <source>
        <strain evidence="3 4">BH030017</strain>
    </source>
</reference>
<evidence type="ECO:0000259" key="2">
    <source>
        <dbReference type="Pfam" id="PF13472"/>
    </source>
</evidence>
<dbReference type="EMBL" id="QOCW01000033">
    <property type="protein sequence ID" value="RBW67610.1"/>
    <property type="molecule type" value="Genomic_DNA"/>
</dbReference>
<dbReference type="Proteomes" id="UP000253314">
    <property type="component" value="Unassembled WGS sequence"/>
</dbReference>
<evidence type="ECO:0000313" key="4">
    <source>
        <dbReference type="Proteomes" id="UP000253314"/>
    </source>
</evidence>
<sequence length="274" mass="30240">MSCIRGGNMLKKLFIAVVCLASLSALIAGKIHWDQKIKEAAVDALLEGSPVEAEAKELASSETTPVNVDTLTANLPEDLAEKIQAKLASKETIKFVVVGSKAVSEGEQGWPALLQQQLDTAYGEDVFDIVVKSYGDDHSVTVVQNQKQYEIAALQPDILLLEPFTLNDTGAVESENNQQSIEAIVYAVKQSSPDAVIFLQPPNPAYNVLYYSAQVAVLEAYAAEKGYYYLNHWASWPKPDSEELLQYIHKEDDTPNEKGHQLWADYLGNYFLSK</sequence>
<dbReference type="InterPro" id="IPR013830">
    <property type="entry name" value="SGNH_hydro"/>
</dbReference>
<name>A0A366XMN0_9BACI</name>
<dbReference type="AlphaFoldDB" id="A0A366XMN0"/>
<dbReference type="Gene3D" id="3.40.50.1110">
    <property type="entry name" value="SGNH hydrolase"/>
    <property type="match status" value="1"/>
</dbReference>
<gene>
    <name evidence="3" type="ORF">DS031_21305</name>
</gene>
<keyword evidence="4" id="KW-1185">Reference proteome</keyword>
<evidence type="ECO:0000256" key="1">
    <source>
        <dbReference type="SAM" id="SignalP"/>
    </source>
</evidence>
<keyword evidence="1" id="KW-0732">Signal</keyword>
<accession>A0A366XMN0</accession>
<feature type="domain" description="SGNH hydrolase-type esterase" evidence="2">
    <location>
        <begin position="105"/>
        <end position="262"/>
    </location>
</feature>
<evidence type="ECO:0000313" key="3">
    <source>
        <dbReference type="EMBL" id="RBW67610.1"/>
    </source>
</evidence>
<organism evidence="3 4">
    <name type="scientific">Bacillus taeanensis</name>
    <dbReference type="NCBI Taxonomy" id="273032"/>
    <lineage>
        <taxon>Bacteria</taxon>
        <taxon>Bacillati</taxon>
        <taxon>Bacillota</taxon>
        <taxon>Bacilli</taxon>
        <taxon>Bacillales</taxon>
        <taxon>Bacillaceae</taxon>
        <taxon>Bacillus</taxon>
    </lineage>
</organism>
<dbReference type="OrthoDB" id="2451965at2"/>
<dbReference type="InterPro" id="IPR036514">
    <property type="entry name" value="SGNH_hydro_sf"/>
</dbReference>
<proteinExistence type="predicted"/>
<dbReference type="SUPFAM" id="SSF52266">
    <property type="entry name" value="SGNH hydrolase"/>
    <property type="match status" value="1"/>
</dbReference>
<dbReference type="Pfam" id="PF13472">
    <property type="entry name" value="Lipase_GDSL_2"/>
    <property type="match status" value="1"/>
</dbReference>
<protein>
    <recommendedName>
        <fullName evidence="2">SGNH hydrolase-type esterase domain-containing protein</fullName>
    </recommendedName>
</protein>
<feature type="chain" id="PRO_5038402473" description="SGNH hydrolase-type esterase domain-containing protein" evidence="1">
    <location>
        <begin position="28"/>
        <end position="274"/>
    </location>
</feature>
<comment type="caution">
    <text evidence="3">The sequence shown here is derived from an EMBL/GenBank/DDBJ whole genome shotgun (WGS) entry which is preliminary data.</text>
</comment>
<dbReference type="CDD" id="cd00229">
    <property type="entry name" value="SGNH_hydrolase"/>
    <property type="match status" value="1"/>
</dbReference>